<organism evidence="4 5">
    <name type="scientific">Polaribacter porphyrae</name>
    <dbReference type="NCBI Taxonomy" id="1137780"/>
    <lineage>
        <taxon>Bacteria</taxon>
        <taxon>Pseudomonadati</taxon>
        <taxon>Bacteroidota</taxon>
        <taxon>Flavobacteriia</taxon>
        <taxon>Flavobacteriales</taxon>
        <taxon>Flavobacteriaceae</taxon>
    </lineage>
</organism>
<dbReference type="GO" id="GO:0008168">
    <property type="term" value="F:methyltransferase activity"/>
    <property type="evidence" value="ECO:0007669"/>
    <property type="project" value="UniProtKB-KW"/>
</dbReference>
<dbReference type="AlphaFoldDB" id="A0A2S7WP28"/>
<evidence type="ECO:0000259" key="3">
    <source>
        <dbReference type="Pfam" id="PF13649"/>
    </source>
</evidence>
<dbReference type="CDD" id="cd02440">
    <property type="entry name" value="AdoMet_MTases"/>
    <property type="match status" value="1"/>
</dbReference>
<protein>
    <submittedName>
        <fullName evidence="4">Methylase</fullName>
    </submittedName>
</protein>
<reference evidence="4 5" key="1">
    <citation type="submission" date="2016-12" db="EMBL/GenBank/DDBJ databases">
        <title>Trade-off between light-utilization and light-protection in marine flavobacteria.</title>
        <authorList>
            <person name="Kumagai Y."/>
            <person name="Yoshizawa S."/>
            <person name="Kogure K."/>
            <person name="Iwasaki W."/>
        </authorList>
    </citation>
    <scope>NUCLEOTIDE SEQUENCE [LARGE SCALE GENOMIC DNA]</scope>
    <source>
        <strain evidence="4 5">NBRC 108759</strain>
    </source>
</reference>
<dbReference type="Pfam" id="PF13649">
    <property type="entry name" value="Methyltransf_25"/>
    <property type="match status" value="1"/>
</dbReference>
<feature type="domain" description="Methyltransferase" evidence="3">
    <location>
        <begin position="45"/>
        <end position="140"/>
    </location>
</feature>
<comment type="caution">
    <text evidence="4">The sequence shown here is derived from an EMBL/GenBank/DDBJ whole genome shotgun (WGS) entry which is preliminary data.</text>
</comment>
<dbReference type="RefSeq" id="WP_105015944.1">
    <property type="nucleotide sequence ID" value="NZ_MSCN01000001.1"/>
</dbReference>
<proteinExistence type="predicted"/>
<dbReference type="OrthoDB" id="529208at2"/>
<keyword evidence="5" id="KW-1185">Reference proteome</keyword>
<dbReference type="Gene3D" id="3.40.50.150">
    <property type="entry name" value="Vaccinia Virus protein VP39"/>
    <property type="match status" value="1"/>
</dbReference>
<sequence>MQNDFDIAAINYDAVFTNSTIGKAQRNQVYKHLQNTLNSKSNQHILELNCGTGEDANYFNNLGHIVTATDISKKMIEVSKQKNKNSDIEFKQLNIKEVNQLKNKKKFDIIFSNFGGFNCLSKEEIASFFSSAKKILNQKGKIALVIMPKNTVWERIYFSLKGDYKKAKRRNTNNSIRANVDGINVKTWYFNPKEIKTIADGFSVKKIKSIGLFVPPSYLQSSFFGKKVIVSFLNKLDFIFGFSFLAKYADHYYIELQKNTGL</sequence>
<evidence type="ECO:0000256" key="2">
    <source>
        <dbReference type="ARBA" id="ARBA00022679"/>
    </source>
</evidence>
<keyword evidence="1 4" id="KW-0489">Methyltransferase</keyword>
<evidence type="ECO:0000313" key="4">
    <source>
        <dbReference type="EMBL" id="PQJ79343.1"/>
    </source>
</evidence>
<dbReference type="Proteomes" id="UP000238882">
    <property type="component" value="Unassembled WGS sequence"/>
</dbReference>
<keyword evidence="2" id="KW-0808">Transferase</keyword>
<dbReference type="EMBL" id="MSCN01000001">
    <property type="protein sequence ID" value="PQJ79343.1"/>
    <property type="molecule type" value="Genomic_DNA"/>
</dbReference>
<dbReference type="GO" id="GO:0032259">
    <property type="term" value="P:methylation"/>
    <property type="evidence" value="ECO:0007669"/>
    <property type="project" value="UniProtKB-KW"/>
</dbReference>
<accession>A0A2S7WP28</accession>
<dbReference type="PANTHER" id="PTHR43861:SF1">
    <property type="entry name" value="TRANS-ACONITATE 2-METHYLTRANSFERASE"/>
    <property type="match status" value="1"/>
</dbReference>
<evidence type="ECO:0000256" key="1">
    <source>
        <dbReference type="ARBA" id="ARBA00022603"/>
    </source>
</evidence>
<dbReference type="PANTHER" id="PTHR43861">
    <property type="entry name" value="TRANS-ACONITATE 2-METHYLTRANSFERASE-RELATED"/>
    <property type="match status" value="1"/>
</dbReference>
<gene>
    <name evidence="4" type="ORF">BTO18_09225</name>
</gene>
<dbReference type="InterPro" id="IPR041698">
    <property type="entry name" value="Methyltransf_25"/>
</dbReference>
<dbReference type="SUPFAM" id="SSF53335">
    <property type="entry name" value="S-adenosyl-L-methionine-dependent methyltransferases"/>
    <property type="match status" value="1"/>
</dbReference>
<dbReference type="InterPro" id="IPR029063">
    <property type="entry name" value="SAM-dependent_MTases_sf"/>
</dbReference>
<name>A0A2S7WP28_9FLAO</name>
<evidence type="ECO:0000313" key="5">
    <source>
        <dbReference type="Proteomes" id="UP000238882"/>
    </source>
</evidence>